<evidence type="ECO:0000313" key="1">
    <source>
        <dbReference type="EMBL" id="SHH63992.1"/>
    </source>
</evidence>
<dbReference type="EMBL" id="FQXU01000003">
    <property type="protein sequence ID" value="SHH63992.1"/>
    <property type="molecule type" value="Genomic_DNA"/>
</dbReference>
<dbReference type="RefSeq" id="WP_073016489.1">
    <property type="nucleotide sequence ID" value="NZ_FQXU01000003.1"/>
</dbReference>
<proteinExistence type="predicted"/>
<protein>
    <recommendedName>
        <fullName evidence="3">2'-5' RNA ligase</fullName>
    </recommendedName>
</protein>
<dbReference type="AlphaFoldDB" id="A0A1M5ULT5"/>
<name>A0A1M5ULT5_9CLOT</name>
<organism evidence="1 2">
    <name type="scientific">Clostridium intestinale DSM 6191</name>
    <dbReference type="NCBI Taxonomy" id="1121320"/>
    <lineage>
        <taxon>Bacteria</taxon>
        <taxon>Bacillati</taxon>
        <taxon>Bacillota</taxon>
        <taxon>Clostridia</taxon>
        <taxon>Eubacteriales</taxon>
        <taxon>Clostridiaceae</taxon>
        <taxon>Clostridium</taxon>
    </lineage>
</organism>
<dbReference type="Gene3D" id="3.90.1140.10">
    <property type="entry name" value="Cyclic phosphodiesterase"/>
    <property type="match status" value="1"/>
</dbReference>
<evidence type="ECO:0008006" key="3">
    <source>
        <dbReference type="Google" id="ProtNLM"/>
    </source>
</evidence>
<accession>A0A1M5ULT5</accession>
<dbReference type="SUPFAM" id="SSF55144">
    <property type="entry name" value="LigT-like"/>
    <property type="match status" value="1"/>
</dbReference>
<dbReference type="InterPro" id="IPR009097">
    <property type="entry name" value="Cyclic_Pdiesterase"/>
</dbReference>
<sequence length="165" mass="19179">MKDKFLCVMAQYDEETEQKLKKIQNILLDNGFVGKQTPNLPNHITLGTFKISEEEILKEKIKRVSNSFHSFDIKLNNIGLFGLDVLFIAPLVNHELLNLQKYFSNNFADDLDWTAHTTMLIESPDVIQRALPLVSESFKGFRGRIESISLYEFWPTRFIIEEKLI</sequence>
<evidence type="ECO:0000313" key="2">
    <source>
        <dbReference type="Proteomes" id="UP000184241"/>
    </source>
</evidence>
<reference evidence="1 2" key="1">
    <citation type="submission" date="2016-11" db="EMBL/GenBank/DDBJ databases">
        <authorList>
            <person name="Jaros S."/>
            <person name="Januszkiewicz K."/>
            <person name="Wedrychowicz H."/>
        </authorList>
    </citation>
    <scope>NUCLEOTIDE SEQUENCE [LARGE SCALE GENOMIC DNA]</scope>
    <source>
        <strain evidence="1 2">DSM 6191</strain>
    </source>
</reference>
<gene>
    <name evidence="1" type="ORF">SAMN02745941_00569</name>
</gene>
<dbReference type="Proteomes" id="UP000184241">
    <property type="component" value="Unassembled WGS sequence"/>
</dbReference>